<accession>A0A1R4H7R3</accession>
<sequence>MRNKFGSYLIQGLAINMLIFSGSSHAISLARFNVRLNDIAVGSETANLANKRAFVSLGKGFTAAKAFDPIFKFDTAGSFSFECGGEKMKSGQPCHFKAVKYGDSSEVIKVFNGSALVDTYTVVFTNLPVIQITTTGPIINTPKVRGDFRLMSGEFNQDTGKLPMGIETRGQTTQDFDKKSLGLKLGTAATPNKVKLLDMKAGDDWILDASYADTSFARNNISMDVFNEIHPNKDKARPNGQNAIQGQPVEAIVNNKYQGVYILNQHVGPTLLGLKLAAGSSIYKADFSVWHGKTVATSELFFPYKKGDIEFNFSQVYPNTKADFAPLKKLIDFVANSSELDFLVGIEKRIDFNSLADWYLLSKATQSSDTTSKNFFLAQNAGSSKFFVVPWDHNATFGLAWDGKADPTSTFFATVDNNLINRLLADPDTGFSELLKKRWAVLSKTSLSEKALLARFSQKQAILVRGGAAKRNAALWPQPGTGTLTSGQPKGISNPTLSTTKYLTAFLKIRLPAMTNYINTLP</sequence>
<dbReference type="OrthoDB" id="9779955at2"/>
<evidence type="ECO:0000313" key="2">
    <source>
        <dbReference type="Proteomes" id="UP000195667"/>
    </source>
</evidence>
<dbReference type="InterPro" id="IPR014867">
    <property type="entry name" value="Spore_coat_CotH_CotH2/3/7"/>
</dbReference>
<organism evidence="1 2">
    <name type="scientific">Crenothrix polyspora</name>
    <dbReference type="NCBI Taxonomy" id="360316"/>
    <lineage>
        <taxon>Bacteria</taxon>
        <taxon>Pseudomonadati</taxon>
        <taxon>Pseudomonadota</taxon>
        <taxon>Gammaproteobacteria</taxon>
        <taxon>Methylococcales</taxon>
        <taxon>Crenotrichaceae</taxon>
        <taxon>Crenothrix</taxon>
    </lineage>
</organism>
<dbReference type="EMBL" id="FUKI01000101">
    <property type="protein sequence ID" value="SJM92292.1"/>
    <property type="molecule type" value="Genomic_DNA"/>
</dbReference>
<dbReference type="AlphaFoldDB" id="A0A1R4H7R3"/>
<gene>
    <name evidence="1" type="ORF">CRENPOLYSF1_270044</name>
</gene>
<dbReference type="RefSeq" id="WP_087143333.1">
    <property type="nucleotide sequence ID" value="NZ_FUKI01000101.1"/>
</dbReference>
<name>A0A1R4H7R3_9GAMM</name>
<reference evidence="2" key="1">
    <citation type="submission" date="2017-02" db="EMBL/GenBank/DDBJ databases">
        <authorList>
            <person name="Daims H."/>
        </authorList>
    </citation>
    <scope>NUCLEOTIDE SEQUENCE [LARGE SCALE GENOMIC DNA]</scope>
</reference>
<keyword evidence="2" id="KW-1185">Reference proteome</keyword>
<evidence type="ECO:0008006" key="3">
    <source>
        <dbReference type="Google" id="ProtNLM"/>
    </source>
</evidence>
<dbReference type="Proteomes" id="UP000195667">
    <property type="component" value="Unassembled WGS sequence"/>
</dbReference>
<evidence type="ECO:0000313" key="1">
    <source>
        <dbReference type="EMBL" id="SJM92292.1"/>
    </source>
</evidence>
<protein>
    <recommendedName>
        <fullName evidence="3">Spore coat protein CotH</fullName>
    </recommendedName>
</protein>
<dbReference type="Pfam" id="PF08757">
    <property type="entry name" value="CotH"/>
    <property type="match status" value="1"/>
</dbReference>
<proteinExistence type="predicted"/>